<keyword evidence="2" id="KW-1185">Reference proteome</keyword>
<dbReference type="AlphaFoldDB" id="A0A9X6RM76"/>
<name>A0A9X6RM76_HYPEX</name>
<dbReference type="Proteomes" id="UP000192578">
    <property type="component" value="Unassembled WGS sequence"/>
</dbReference>
<comment type="caution">
    <text evidence="1">The sequence shown here is derived from an EMBL/GenBank/DDBJ whole genome shotgun (WGS) entry which is preliminary data.</text>
</comment>
<accession>A0A9X6RM76</accession>
<gene>
    <name evidence="1" type="ORF">BV898_16826</name>
</gene>
<sequence>MDPATQDTQATTEGTLAQEPALDDLGNCKLFVWPPQEGRCTDLSMQQLKLAATQECPSFQYGHIIMKFRELKELGLTITALIVVKDRSEYEKLLRKGSLPVCGEQWDVKPYTKQNLSETERNEKYGSKEDERKRKAYLVKVPSRHSLSSIRRHCEETKSGGLEYVKGIFFADKNEVKFSIGFDNELAAVDFAKRKHKSLGPFVVTGKYRGDYKASKDPRVAGRFS</sequence>
<evidence type="ECO:0000313" key="1">
    <source>
        <dbReference type="EMBL" id="OWA52371.1"/>
    </source>
</evidence>
<proteinExistence type="predicted"/>
<dbReference type="EMBL" id="MTYJ01000265">
    <property type="protein sequence ID" value="OWA52371.1"/>
    <property type="molecule type" value="Genomic_DNA"/>
</dbReference>
<reference evidence="2" key="1">
    <citation type="submission" date="2017-01" db="EMBL/GenBank/DDBJ databases">
        <title>Comparative genomics of anhydrobiosis in the tardigrade Hypsibius dujardini.</title>
        <authorList>
            <person name="Yoshida Y."/>
            <person name="Koutsovoulos G."/>
            <person name="Laetsch D."/>
            <person name="Stevens L."/>
            <person name="Kumar S."/>
            <person name="Horikawa D."/>
            <person name="Ishino K."/>
            <person name="Komine S."/>
            <person name="Tomita M."/>
            <person name="Blaxter M."/>
            <person name="Arakawa K."/>
        </authorList>
    </citation>
    <scope>NUCLEOTIDE SEQUENCE [LARGE SCALE GENOMIC DNA]</scope>
    <source>
        <strain evidence="2">Z151</strain>
    </source>
</reference>
<organism evidence="1 2">
    <name type="scientific">Hypsibius exemplaris</name>
    <name type="common">Freshwater tardigrade</name>
    <dbReference type="NCBI Taxonomy" id="2072580"/>
    <lineage>
        <taxon>Eukaryota</taxon>
        <taxon>Metazoa</taxon>
        <taxon>Ecdysozoa</taxon>
        <taxon>Tardigrada</taxon>
        <taxon>Eutardigrada</taxon>
        <taxon>Parachela</taxon>
        <taxon>Hypsibioidea</taxon>
        <taxon>Hypsibiidae</taxon>
        <taxon>Hypsibius</taxon>
    </lineage>
</organism>
<evidence type="ECO:0000313" key="2">
    <source>
        <dbReference type="Proteomes" id="UP000192578"/>
    </source>
</evidence>
<protein>
    <submittedName>
        <fullName evidence="1">Uncharacterized protein</fullName>
    </submittedName>
</protein>